<gene>
    <name evidence="1" type="ORF">CLAFUR5_01365</name>
</gene>
<accession>A0A9Q8L8S6</accession>
<dbReference type="GeneID" id="71981243"/>
<dbReference type="EMBL" id="CP090163">
    <property type="protein sequence ID" value="UJO12952.1"/>
    <property type="molecule type" value="Genomic_DNA"/>
</dbReference>
<organism evidence="1 2">
    <name type="scientific">Passalora fulva</name>
    <name type="common">Tomato leaf mold</name>
    <name type="synonym">Cladosporium fulvum</name>
    <dbReference type="NCBI Taxonomy" id="5499"/>
    <lineage>
        <taxon>Eukaryota</taxon>
        <taxon>Fungi</taxon>
        <taxon>Dikarya</taxon>
        <taxon>Ascomycota</taxon>
        <taxon>Pezizomycotina</taxon>
        <taxon>Dothideomycetes</taxon>
        <taxon>Dothideomycetidae</taxon>
        <taxon>Mycosphaerellales</taxon>
        <taxon>Mycosphaerellaceae</taxon>
        <taxon>Fulvia</taxon>
    </lineage>
</organism>
<keyword evidence="2" id="KW-1185">Reference proteome</keyword>
<proteinExistence type="predicted"/>
<evidence type="ECO:0000313" key="1">
    <source>
        <dbReference type="EMBL" id="UJO12952.1"/>
    </source>
</evidence>
<reference evidence="1" key="1">
    <citation type="submission" date="2021-12" db="EMBL/GenBank/DDBJ databases">
        <authorList>
            <person name="Zaccaron A."/>
            <person name="Stergiopoulos I."/>
        </authorList>
    </citation>
    <scope>NUCLEOTIDE SEQUENCE</scope>
    <source>
        <strain evidence="1">Race5_Kim</strain>
    </source>
</reference>
<sequence>MPYIPYLKLARFNMPNPRAIFDAFERHGDNAPAVKADMNASALQKNATASWSESDCRNIWHHARIWGRVALSLPVPLHWLDQDHFADWLEAMANAQTTSVVDAAH</sequence>
<evidence type="ECO:0000313" key="2">
    <source>
        <dbReference type="Proteomes" id="UP000756132"/>
    </source>
</evidence>
<dbReference type="AlphaFoldDB" id="A0A9Q8L8S6"/>
<dbReference type="KEGG" id="ffu:CLAFUR5_01365"/>
<dbReference type="Proteomes" id="UP000756132">
    <property type="component" value="Chromosome 1"/>
</dbReference>
<name>A0A9Q8L8S6_PASFU</name>
<reference evidence="1" key="2">
    <citation type="journal article" date="2022" name="Microb. Genom.">
        <title>A chromosome-scale genome assembly of the tomato pathogen Cladosporium fulvum reveals a compartmentalized genome architecture and the presence of a dispensable chromosome.</title>
        <authorList>
            <person name="Zaccaron A.Z."/>
            <person name="Chen L.H."/>
            <person name="Samaras A."/>
            <person name="Stergiopoulos I."/>
        </authorList>
    </citation>
    <scope>NUCLEOTIDE SEQUENCE</scope>
    <source>
        <strain evidence="1">Race5_Kim</strain>
    </source>
</reference>
<protein>
    <submittedName>
        <fullName evidence="1">Uncharacterized protein</fullName>
    </submittedName>
</protein>
<dbReference type="RefSeq" id="XP_047757318.1">
    <property type="nucleotide sequence ID" value="XM_047900513.1"/>
</dbReference>